<dbReference type="InterPro" id="IPR030395">
    <property type="entry name" value="GP_PDE_dom"/>
</dbReference>
<comment type="caution">
    <text evidence="2">The sequence shown here is derived from an EMBL/GenBank/DDBJ whole genome shotgun (WGS) entry which is preliminary data.</text>
</comment>
<feature type="domain" description="GP-PDE" evidence="1">
    <location>
        <begin position="31"/>
        <end position="297"/>
    </location>
</feature>
<dbReference type="GO" id="GO:0008081">
    <property type="term" value="F:phosphoric diester hydrolase activity"/>
    <property type="evidence" value="ECO:0007669"/>
    <property type="project" value="InterPro"/>
</dbReference>
<dbReference type="GO" id="GO:0006629">
    <property type="term" value="P:lipid metabolic process"/>
    <property type="evidence" value="ECO:0007669"/>
    <property type="project" value="InterPro"/>
</dbReference>
<dbReference type="EMBL" id="JAANAS010000002">
    <property type="protein sequence ID" value="NGZ88901.1"/>
    <property type="molecule type" value="Genomic_DNA"/>
</dbReference>
<sequence length="305" mass="35203">MNLTSLSNSKSKQKLNTNRFFKFKKPYASNFLVVGHRGARGLASENTIASFEKAIELEVDSIELDVVISKDHQVVVSHEAWMNPLTCLSKEGKRISEDQARLLNLYQMDYDEIKQYDCGSLRHPLFDEQETEESSKPLLRDALFMMEFISKNHQQEIAYTIELKSASITDGLFHPSPSTFVDLVMESIAEFPSKRINLRSFDVRILKVIKDKYPAYSTCLISADGKIDKEINSLGFIPEIYSPNYRLLTKSLIKKCRRKKIQIIPWTVNEFEDLRNLLLMNVDGVITDFPNRALRLRNRLKKIES</sequence>
<dbReference type="PANTHER" id="PTHR46211">
    <property type="entry name" value="GLYCEROPHOSPHORYL DIESTER PHOSPHODIESTERASE"/>
    <property type="match status" value="1"/>
</dbReference>
<dbReference type="Gene3D" id="3.20.20.190">
    <property type="entry name" value="Phosphatidylinositol (PI) phosphodiesterase"/>
    <property type="match status" value="1"/>
</dbReference>
<organism evidence="2 3">
    <name type="scientific">Psychroflexus maritimus</name>
    <dbReference type="NCBI Taxonomy" id="2714865"/>
    <lineage>
        <taxon>Bacteria</taxon>
        <taxon>Pseudomonadati</taxon>
        <taxon>Bacteroidota</taxon>
        <taxon>Flavobacteriia</taxon>
        <taxon>Flavobacteriales</taxon>
        <taxon>Flavobacteriaceae</taxon>
        <taxon>Psychroflexus</taxon>
    </lineage>
</organism>
<evidence type="ECO:0000313" key="3">
    <source>
        <dbReference type="Proteomes" id="UP000643701"/>
    </source>
</evidence>
<dbReference type="InterPro" id="IPR017946">
    <property type="entry name" value="PLC-like_Pdiesterase_TIM-brl"/>
</dbReference>
<protein>
    <submittedName>
        <fullName evidence="2">Glycerophosphodiester phosphodiesterase</fullName>
    </submittedName>
</protein>
<evidence type="ECO:0000313" key="2">
    <source>
        <dbReference type="EMBL" id="NGZ88901.1"/>
    </source>
</evidence>
<dbReference type="Pfam" id="PF03009">
    <property type="entry name" value="GDPD"/>
    <property type="match status" value="1"/>
</dbReference>
<dbReference type="AlphaFoldDB" id="A0A967ABA9"/>
<accession>A0A967ABA9</accession>
<dbReference type="Proteomes" id="UP000643701">
    <property type="component" value="Unassembled WGS sequence"/>
</dbReference>
<dbReference type="PROSITE" id="PS51704">
    <property type="entry name" value="GP_PDE"/>
    <property type="match status" value="1"/>
</dbReference>
<dbReference type="RefSeq" id="WP_166399172.1">
    <property type="nucleotide sequence ID" value="NZ_JAANAS010000002.1"/>
</dbReference>
<reference evidence="2" key="1">
    <citation type="submission" date="2020-03" db="EMBL/GenBank/DDBJ databases">
        <title>Psychroflexus Maritimus sp. nov., isolate from marine sediment.</title>
        <authorList>
            <person name="Zhong Y.-L."/>
        </authorList>
    </citation>
    <scope>NUCLEOTIDE SEQUENCE</scope>
    <source>
        <strain evidence="2">C1</strain>
    </source>
</reference>
<dbReference type="PANTHER" id="PTHR46211:SF14">
    <property type="entry name" value="GLYCEROPHOSPHODIESTER PHOSPHODIESTERASE"/>
    <property type="match status" value="1"/>
</dbReference>
<evidence type="ECO:0000259" key="1">
    <source>
        <dbReference type="PROSITE" id="PS51704"/>
    </source>
</evidence>
<gene>
    <name evidence="2" type="ORF">G7034_01385</name>
</gene>
<proteinExistence type="predicted"/>
<keyword evidence="3" id="KW-1185">Reference proteome</keyword>
<dbReference type="SUPFAM" id="SSF51695">
    <property type="entry name" value="PLC-like phosphodiesterases"/>
    <property type="match status" value="1"/>
</dbReference>
<name>A0A967ABA9_9FLAO</name>